<evidence type="ECO:0000313" key="4">
    <source>
        <dbReference type="EMBL" id="KKQ50075.1"/>
    </source>
</evidence>
<dbReference type="PANTHER" id="PTHR46401">
    <property type="entry name" value="GLYCOSYLTRANSFERASE WBBK-RELATED"/>
    <property type="match status" value="1"/>
</dbReference>
<dbReference type="GO" id="GO:0016757">
    <property type="term" value="F:glycosyltransferase activity"/>
    <property type="evidence" value="ECO:0007669"/>
    <property type="project" value="InterPro"/>
</dbReference>
<dbReference type="Proteomes" id="UP000034231">
    <property type="component" value="Unassembled WGS sequence"/>
</dbReference>
<accession>A0A0G0IGC5</accession>
<dbReference type="InterPro" id="IPR001296">
    <property type="entry name" value="Glyco_trans_1"/>
</dbReference>
<dbReference type="GO" id="GO:0009103">
    <property type="term" value="P:lipopolysaccharide biosynthetic process"/>
    <property type="evidence" value="ECO:0007669"/>
    <property type="project" value="TreeGrafter"/>
</dbReference>
<gene>
    <name evidence="4" type="ORF">US68_C0009G0030</name>
</gene>
<dbReference type="PANTHER" id="PTHR46401:SF2">
    <property type="entry name" value="GLYCOSYLTRANSFERASE WBBK-RELATED"/>
    <property type="match status" value="1"/>
</dbReference>
<dbReference type="EMBL" id="LBTX01000009">
    <property type="protein sequence ID" value="KKQ50075.1"/>
    <property type="molecule type" value="Genomic_DNA"/>
</dbReference>
<feature type="domain" description="Glycosyltransferase subfamily 4-like N-terminal" evidence="3">
    <location>
        <begin position="61"/>
        <end position="183"/>
    </location>
</feature>
<dbReference type="SUPFAM" id="SSF53756">
    <property type="entry name" value="UDP-Glycosyltransferase/glycogen phosphorylase"/>
    <property type="match status" value="1"/>
</dbReference>
<evidence type="ECO:0000259" key="3">
    <source>
        <dbReference type="Pfam" id="PF13439"/>
    </source>
</evidence>
<feature type="domain" description="Glycosyl transferase family 1" evidence="2">
    <location>
        <begin position="189"/>
        <end position="345"/>
    </location>
</feature>
<organism evidence="4 5">
    <name type="scientific">Candidatus Shapirobacteria bacterium GW2011_GWE1_38_10</name>
    <dbReference type="NCBI Taxonomy" id="1618488"/>
    <lineage>
        <taxon>Bacteria</taxon>
        <taxon>Candidatus Shapironibacteriota</taxon>
    </lineage>
</organism>
<protein>
    <submittedName>
        <fullName evidence="4">Glycosyl transferase, group 1</fullName>
    </submittedName>
</protein>
<evidence type="ECO:0000313" key="5">
    <source>
        <dbReference type="Proteomes" id="UP000034231"/>
    </source>
</evidence>
<comment type="caution">
    <text evidence="4">The sequence shown here is derived from an EMBL/GenBank/DDBJ whole genome shotgun (WGS) entry which is preliminary data.</text>
</comment>
<evidence type="ECO:0000259" key="2">
    <source>
        <dbReference type="Pfam" id="PF00534"/>
    </source>
</evidence>
<dbReference type="CDD" id="cd03809">
    <property type="entry name" value="GT4_MtfB-like"/>
    <property type="match status" value="1"/>
</dbReference>
<proteinExistence type="predicted"/>
<dbReference type="Pfam" id="PF00534">
    <property type="entry name" value="Glycos_transf_1"/>
    <property type="match status" value="1"/>
</dbReference>
<dbReference type="Gene3D" id="3.40.50.2000">
    <property type="entry name" value="Glycogen Phosphorylase B"/>
    <property type="match status" value="2"/>
</dbReference>
<dbReference type="InterPro" id="IPR028098">
    <property type="entry name" value="Glyco_trans_4-like_N"/>
</dbReference>
<evidence type="ECO:0000256" key="1">
    <source>
        <dbReference type="ARBA" id="ARBA00022679"/>
    </source>
</evidence>
<reference evidence="4 5" key="1">
    <citation type="journal article" date="2015" name="Nature">
        <title>rRNA introns, odd ribosomes, and small enigmatic genomes across a large radiation of phyla.</title>
        <authorList>
            <person name="Brown C.T."/>
            <person name="Hug L.A."/>
            <person name="Thomas B.C."/>
            <person name="Sharon I."/>
            <person name="Castelle C.J."/>
            <person name="Singh A."/>
            <person name="Wilkins M.J."/>
            <person name="Williams K.H."/>
            <person name="Banfield J.F."/>
        </authorList>
    </citation>
    <scope>NUCLEOTIDE SEQUENCE [LARGE SCALE GENOMIC DNA]</scope>
</reference>
<sequence length="375" mass="43285">MNSNIVIDARLYGPQHTGLGRYTKNLLVALKGLPTFNQYHFTLLVYPELLTEIKKDLGNNFTYVPTNIRHYSLREQLCLPFLLNKLHPDLVHFTHLDKPILYFKTSLVTVHDLIRHFSKGPETSTKSSLLYWPKYWGYLLMTRIVLATSYLIVPSNFWRDYILNKYNFNPKKIITTYEAVDPKFLQKSSKPQSLKSNPSNYILYTGNLYPHKNIDIVLKALTKLPSIKLKIICARSVFTKTIEKQVSHYRLQKQVEFLGFVPDSKFSQIYRQALALVHPSFWEGFSLTGLEAMSLNCPVIAAKSSCLPEIYGNSALFFDPKDSTTLIDQILLLQKSDTLRHKLIKLGHLQVAKYSWTKTAKGTLSFYEKIIHEKS</sequence>
<dbReference type="AlphaFoldDB" id="A0A0G0IGC5"/>
<dbReference type="Pfam" id="PF13439">
    <property type="entry name" value="Glyco_transf_4"/>
    <property type="match status" value="1"/>
</dbReference>
<name>A0A0G0IGC5_9BACT</name>
<keyword evidence="1 4" id="KW-0808">Transferase</keyword>